<organism evidence="5 6">
    <name type="scientific">Cyanobacterium stanieri (strain ATCC 29140 / PCC 7202)</name>
    <dbReference type="NCBI Taxonomy" id="292563"/>
    <lineage>
        <taxon>Bacteria</taxon>
        <taxon>Bacillati</taxon>
        <taxon>Cyanobacteriota</taxon>
        <taxon>Cyanophyceae</taxon>
        <taxon>Oscillatoriophycideae</taxon>
        <taxon>Chroococcales</taxon>
        <taxon>Geminocystaceae</taxon>
        <taxon>Cyanobacterium</taxon>
    </lineage>
</organism>
<dbReference type="CDD" id="cd00488">
    <property type="entry name" value="PCD_DCoH"/>
    <property type="match status" value="1"/>
</dbReference>
<evidence type="ECO:0000256" key="3">
    <source>
        <dbReference type="ARBA" id="ARBA00023239"/>
    </source>
</evidence>
<dbReference type="Gene3D" id="3.30.1360.20">
    <property type="entry name" value="Transcriptional coactivator/pterin dehydratase"/>
    <property type="match status" value="1"/>
</dbReference>
<proteinExistence type="inferred from homology"/>
<dbReference type="HAMAP" id="MF_00434">
    <property type="entry name" value="Pterin_4_alpha"/>
    <property type="match status" value="1"/>
</dbReference>
<dbReference type="GO" id="GO:0008124">
    <property type="term" value="F:4-alpha-hydroxytetrahydrobiopterin dehydratase activity"/>
    <property type="evidence" value="ECO:0007669"/>
    <property type="project" value="UniProtKB-UniRule"/>
</dbReference>
<sequence>MLLNQTEIQQKLNNLDQWAINGKNITRTFQFSDFVNAIDFVNKLVGPAESAGHHPDISISYNKVTISLTSHDQGGITQKDFDLAQEITNIFQSS</sequence>
<dbReference type="AlphaFoldDB" id="K9YMW6"/>
<dbReference type="KEGG" id="csn:Cyast_1852"/>
<evidence type="ECO:0000313" key="5">
    <source>
        <dbReference type="EMBL" id="AFZ47807.1"/>
    </source>
</evidence>
<evidence type="ECO:0000313" key="6">
    <source>
        <dbReference type="Proteomes" id="UP000010483"/>
    </source>
</evidence>
<dbReference type="GO" id="GO:0006729">
    <property type="term" value="P:tetrahydrobiopterin biosynthetic process"/>
    <property type="evidence" value="ECO:0007669"/>
    <property type="project" value="InterPro"/>
</dbReference>
<evidence type="ECO:0000256" key="4">
    <source>
        <dbReference type="HAMAP-Rule" id="MF_00434"/>
    </source>
</evidence>
<keyword evidence="3 4" id="KW-0456">Lyase</keyword>
<keyword evidence="6" id="KW-1185">Reference proteome</keyword>
<dbReference type="SUPFAM" id="SSF55248">
    <property type="entry name" value="PCD-like"/>
    <property type="match status" value="1"/>
</dbReference>
<dbReference type="Pfam" id="PF01329">
    <property type="entry name" value="Pterin_4a"/>
    <property type="match status" value="1"/>
</dbReference>
<reference evidence="6" key="1">
    <citation type="journal article" date="2013" name="Proc. Natl. Acad. Sci. U.S.A.">
        <title>Improving the coverage of the cyanobacterial phylum using diversity-driven genome sequencing.</title>
        <authorList>
            <person name="Shih P.M."/>
            <person name="Wu D."/>
            <person name="Latifi A."/>
            <person name="Axen S.D."/>
            <person name="Fewer D.P."/>
            <person name="Talla E."/>
            <person name="Calteau A."/>
            <person name="Cai F."/>
            <person name="Tandeau de Marsac N."/>
            <person name="Rippka R."/>
            <person name="Herdman M."/>
            <person name="Sivonen K."/>
            <person name="Coursin T."/>
            <person name="Laurent T."/>
            <person name="Goodwin L."/>
            <person name="Nolan M."/>
            <person name="Davenport K.W."/>
            <person name="Han C.S."/>
            <person name="Rubin E.M."/>
            <person name="Eisen J.A."/>
            <person name="Woyke T."/>
            <person name="Gugger M."/>
            <person name="Kerfeld C.A."/>
        </authorList>
    </citation>
    <scope>NUCLEOTIDE SEQUENCE [LARGE SCALE GENOMIC DNA]</scope>
    <source>
        <strain evidence="6">ATCC 29140 / PCC 7202</strain>
    </source>
</reference>
<name>K9YMW6_CYASC</name>
<evidence type="ECO:0000256" key="2">
    <source>
        <dbReference type="ARBA" id="ARBA00006472"/>
    </source>
</evidence>
<dbReference type="EMBL" id="CP003940">
    <property type="protein sequence ID" value="AFZ47807.1"/>
    <property type="molecule type" value="Genomic_DNA"/>
</dbReference>
<dbReference type="EC" id="4.2.1.96" evidence="4"/>
<evidence type="ECO:0000256" key="1">
    <source>
        <dbReference type="ARBA" id="ARBA00001554"/>
    </source>
</evidence>
<dbReference type="HOGENOM" id="CLU_081974_4_0_3"/>
<dbReference type="InterPro" id="IPR036428">
    <property type="entry name" value="PCD_sf"/>
</dbReference>
<accession>K9YMW6</accession>
<comment type="similarity">
    <text evidence="2 4">Belongs to the pterin-4-alpha-carbinolamine dehydratase family.</text>
</comment>
<dbReference type="InterPro" id="IPR001533">
    <property type="entry name" value="Pterin_deHydtase"/>
</dbReference>
<dbReference type="NCBIfam" id="NF002017">
    <property type="entry name" value="PRK00823.1-2"/>
    <property type="match status" value="1"/>
</dbReference>
<comment type="catalytic activity">
    <reaction evidence="1 4">
        <text>(4aS,6R)-4a-hydroxy-L-erythro-5,6,7,8-tetrahydrobiopterin = (6R)-L-erythro-6,7-dihydrobiopterin + H2O</text>
        <dbReference type="Rhea" id="RHEA:11920"/>
        <dbReference type="ChEBI" id="CHEBI:15377"/>
        <dbReference type="ChEBI" id="CHEBI:15642"/>
        <dbReference type="ChEBI" id="CHEBI:43120"/>
        <dbReference type="EC" id="4.2.1.96"/>
    </reaction>
</comment>
<dbReference type="Proteomes" id="UP000010483">
    <property type="component" value="Chromosome"/>
</dbReference>
<dbReference type="PANTHER" id="PTHR12599">
    <property type="entry name" value="PTERIN-4-ALPHA-CARBINOLAMINE DEHYDRATASE"/>
    <property type="match status" value="1"/>
</dbReference>
<dbReference type="BioCyc" id="CSTA292563:G1353-1860-MONOMER"/>
<dbReference type="eggNOG" id="COG2154">
    <property type="taxonomic scope" value="Bacteria"/>
</dbReference>
<dbReference type="PATRIC" id="fig|292563.3.peg.1934"/>
<protein>
    <recommendedName>
        <fullName evidence="4">Putative pterin-4-alpha-carbinolamine dehydratase</fullName>
        <shortName evidence="4">PHS</shortName>
        <ecNumber evidence="4">4.2.1.96</ecNumber>
    </recommendedName>
    <alternativeName>
        <fullName evidence="4">4-alpha-hydroxy-tetrahydropterin dehydratase</fullName>
    </alternativeName>
    <alternativeName>
        <fullName evidence="4">Pterin carbinolamine dehydratase</fullName>
        <shortName evidence="4">PCD</shortName>
    </alternativeName>
</protein>
<gene>
    <name evidence="5" type="ordered locus">Cyast_1852</name>
</gene>
<dbReference type="PANTHER" id="PTHR12599:SF0">
    <property type="entry name" value="PTERIN-4-ALPHA-CARBINOLAMINE DEHYDRATASE"/>
    <property type="match status" value="1"/>
</dbReference>